<evidence type="ECO:0000313" key="4">
    <source>
        <dbReference type="RefSeq" id="XP_052753114.1"/>
    </source>
</evidence>
<dbReference type="RefSeq" id="XP_052753114.1">
    <property type="nucleotide sequence ID" value="XM_052897154.1"/>
</dbReference>
<reference evidence="4" key="1">
    <citation type="submission" date="2025-08" db="UniProtKB">
        <authorList>
            <consortium name="RefSeq"/>
        </authorList>
    </citation>
    <scope>IDENTIFICATION</scope>
    <source>
        <tissue evidence="4">Whole larvae</tissue>
    </source>
</reference>
<name>A0ABM3MPJ7_GALME</name>
<feature type="signal peptide" evidence="2">
    <location>
        <begin position="1"/>
        <end position="21"/>
    </location>
</feature>
<keyword evidence="1" id="KW-1133">Transmembrane helix</keyword>
<gene>
    <name evidence="4" type="primary">LOC116413039</name>
</gene>
<evidence type="ECO:0000256" key="2">
    <source>
        <dbReference type="SAM" id="SignalP"/>
    </source>
</evidence>
<feature type="transmembrane region" description="Helical" evidence="1">
    <location>
        <begin position="83"/>
        <end position="105"/>
    </location>
</feature>
<evidence type="ECO:0000256" key="1">
    <source>
        <dbReference type="SAM" id="Phobius"/>
    </source>
</evidence>
<sequence>MLVNRECIFVLTIILCVYSIADETAKNVNKVASAEPDSTIATKEQIAVEDQTTENVFGVTTEASTTTTEKVTINSVVTDGVSIFMTFVFVLMAAVLFVFAMWSFYNLRQLWWQRQKVRQDWEVNYRLIDSEMTRME</sequence>
<organism evidence="3 4">
    <name type="scientific">Galleria mellonella</name>
    <name type="common">Greater wax moth</name>
    <dbReference type="NCBI Taxonomy" id="7137"/>
    <lineage>
        <taxon>Eukaryota</taxon>
        <taxon>Metazoa</taxon>
        <taxon>Ecdysozoa</taxon>
        <taxon>Arthropoda</taxon>
        <taxon>Hexapoda</taxon>
        <taxon>Insecta</taxon>
        <taxon>Pterygota</taxon>
        <taxon>Neoptera</taxon>
        <taxon>Endopterygota</taxon>
        <taxon>Lepidoptera</taxon>
        <taxon>Glossata</taxon>
        <taxon>Ditrysia</taxon>
        <taxon>Pyraloidea</taxon>
        <taxon>Pyralidae</taxon>
        <taxon>Galleriinae</taxon>
        <taxon>Galleria</taxon>
    </lineage>
</organism>
<dbReference type="Proteomes" id="UP001652740">
    <property type="component" value="Unplaced"/>
</dbReference>
<evidence type="ECO:0000313" key="3">
    <source>
        <dbReference type="Proteomes" id="UP001652740"/>
    </source>
</evidence>
<proteinExistence type="predicted"/>
<protein>
    <submittedName>
        <fullName evidence="4">Uncharacterized protein LOC116413039 isoform X2</fullName>
    </submittedName>
</protein>
<keyword evidence="1" id="KW-0472">Membrane</keyword>
<dbReference type="GeneID" id="116413039"/>
<accession>A0ABM3MPJ7</accession>
<feature type="chain" id="PRO_5046529853" evidence="2">
    <location>
        <begin position="22"/>
        <end position="136"/>
    </location>
</feature>
<keyword evidence="3" id="KW-1185">Reference proteome</keyword>
<keyword evidence="2" id="KW-0732">Signal</keyword>
<keyword evidence="1" id="KW-0812">Transmembrane</keyword>